<evidence type="ECO:0000313" key="7">
    <source>
        <dbReference type="EMBL" id="MDP9806307.1"/>
    </source>
</evidence>
<keyword evidence="2 7" id="KW-0808">Transferase</keyword>
<dbReference type="PROSITE" id="PS00584">
    <property type="entry name" value="PFKB_KINASES_2"/>
    <property type="match status" value="1"/>
</dbReference>
<dbReference type="CDD" id="cd01166">
    <property type="entry name" value="KdgK"/>
    <property type="match status" value="1"/>
</dbReference>
<dbReference type="InterPro" id="IPR011611">
    <property type="entry name" value="PfkB_dom"/>
</dbReference>
<protein>
    <submittedName>
        <fullName evidence="7">2-dehydro-3-deoxygluconokinase</fullName>
        <ecNumber evidence="7">2.7.1.45</ecNumber>
    </submittedName>
</protein>
<name>A0ABT9NGK1_9ACTO</name>
<dbReference type="PANTHER" id="PTHR43085">
    <property type="entry name" value="HEXOKINASE FAMILY MEMBER"/>
    <property type="match status" value="1"/>
</dbReference>
<comment type="caution">
    <text evidence="7">The sequence shown here is derived from an EMBL/GenBank/DDBJ whole genome shotgun (WGS) entry which is preliminary data.</text>
</comment>
<keyword evidence="5" id="KW-0067">ATP-binding</keyword>
<keyword evidence="4" id="KW-0418">Kinase</keyword>
<dbReference type="Pfam" id="PF00294">
    <property type="entry name" value="PfkB"/>
    <property type="match status" value="1"/>
</dbReference>
<evidence type="ECO:0000313" key="8">
    <source>
        <dbReference type="Proteomes" id="UP001243212"/>
    </source>
</evidence>
<dbReference type="InterPro" id="IPR050306">
    <property type="entry name" value="PfkB_Carbo_kinase"/>
</dbReference>
<comment type="similarity">
    <text evidence="1">Belongs to the carbohydrate kinase PfkB family.</text>
</comment>
<dbReference type="RefSeq" id="WP_307682539.1">
    <property type="nucleotide sequence ID" value="NZ_JAUSQX010000001.1"/>
</dbReference>
<dbReference type="EMBL" id="JAUSQX010000001">
    <property type="protein sequence ID" value="MDP9806307.1"/>
    <property type="molecule type" value="Genomic_DNA"/>
</dbReference>
<evidence type="ECO:0000256" key="4">
    <source>
        <dbReference type="ARBA" id="ARBA00022777"/>
    </source>
</evidence>
<dbReference type="Proteomes" id="UP001243212">
    <property type="component" value="Unassembled WGS sequence"/>
</dbReference>
<dbReference type="InterPro" id="IPR002173">
    <property type="entry name" value="Carboh/pur_kinase_PfkB_CS"/>
</dbReference>
<dbReference type="GO" id="GO:0008673">
    <property type="term" value="F:2-dehydro-3-deoxygluconokinase activity"/>
    <property type="evidence" value="ECO:0007669"/>
    <property type="project" value="UniProtKB-EC"/>
</dbReference>
<keyword evidence="8" id="KW-1185">Reference proteome</keyword>
<dbReference type="EC" id="2.7.1.45" evidence="7"/>
<gene>
    <name evidence="7" type="ORF">J2S70_000889</name>
</gene>
<dbReference type="Gene3D" id="3.40.1190.20">
    <property type="match status" value="1"/>
</dbReference>
<dbReference type="InterPro" id="IPR029056">
    <property type="entry name" value="Ribokinase-like"/>
</dbReference>
<keyword evidence="3" id="KW-0547">Nucleotide-binding</keyword>
<dbReference type="SUPFAM" id="SSF53613">
    <property type="entry name" value="Ribokinase-like"/>
    <property type="match status" value="1"/>
</dbReference>
<evidence type="ECO:0000256" key="2">
    <source>
        <dbReference type="ARBA" id="ARBA00022679"/>
    </source>
</evidence>
<reference evidence="7 8" key="1">
    <citation type="submission" date="2023-07" db="EMBL/GenBank/DDBJ databases">
        <title>Sequencing the genomes of 1000 actinobacteria strains.</title>
        <authorList>
            <person name="Klenk H.-P."/>
        </authorList>
    </citation>
    <scope>NUCLEOTIDE SEQUENCE [LARGE SCALE GENOMIC DNA]</scope>
    <source>
        <strain evidence="7 8">DSM 17163</strain>
    </source>
</reference>
<evidence type="ECO:0000256" key="5">
    <source>
        <dbReference type="ARBA" id="ARBA00022840"/>
    </source>
</evidence>
<evidence type="ECO:0000256" key="1">
    <source>
        <dbReference type="ARBA" id="ARBA00010688"/>
    </source>
</evidence>
<accession>A0ABT9NGK1</accession>
<sequence>MIDLATFGETMGTVRFQDFPTAATNTRSSHAGAESNVAIGLARLGHQVSWIGSLGADTYGELILRSLLAENVDVGGVRRLTDRATGLLVSRPAGMGAFSVDYHRTESAGRQFSAEQIDYLFSLKPRIVHLTGITPALGEVARQATVTVAERAREAGIPVSFDVNFRSRLWAAREAQPVLAQIAGAASIVCGGPEELELLTGESDVSAGVEALLAAGVQTVVTKDSGTATAYSANSTTTRASHNVTVRDTIGAGDAFVAGFLSGVLDGADPGTCLERGHLCGAFAVGSIGDWEGAPTRAALAAANIGSGEVLR</sequence>
<evidence type="ECO:0000259" key="6">
    <source>
        <dbReference type="Pfam" id="PF00294"/>
    </source>
</evidence>
<evidence type="ECO:0000256" key="3">
    <source>
        <dbReference type="ARBA" id="ARBA00022741"/>
    </source>
</evidence>
<organism evidence="7 8">
    <name type="scientific">Trueperella bonasi</name>
    <dbReference type="NCBI Taxonomy" id="312286"/>
    <lineage>
        <taxon>Bacteria</taxon>
        <taxon>Bacillati</taxon>
        <taxon>Actinomycetota</taxon>
        <taxon>Actinomycetes</taxon>
        <taxon>Actinomycetales</taxon>
        <taxon>Actinomycetaceae</taxon>
        <taxon>Trueperella</taxon>
    </lineage>
</organism>
<dbReference type="PANTHER" id="PTHR43085:SF1">
    <property type="entry name" value="PSEUDOURIDINE KINASE-RELATED"/>
    <property type="match status" value="1"/>
</dbReference>
<feature type="domain" description="Carbohydrate kinase PfkB" evidence="6">
    <location>
        <begin position="2"/>
        <end position="296"/>
    </location>
</feature>
<proteinExistence type="inferred from homology"/>